<protein>
    <recommendedName>
        <fullName evidence="3">Secreted protein</fullName>
    </recommendedName>
</protein>
<name>A0ABC9U2F9_CLOSY</name>
<sequence>MLPSCNYRILYVFSFFFLYFCDHNITKLCQCLTVLFSYFHNINIVVSDTKTCRHTALFHQAA</sequence>
<evidence type="ECO:0008006" key="3">
    <source>
        <dbReference type="Google" id="ProtNLM"/>
    </source>
</evidence>
<gene>
    <name evidence="1" type="ORF">CLOSYM_00615</name>
</gene>
<evidence type="ECO:0000313" key="2">
    <source>
        <dbReference type="Proteomes" id="UP000016491"/>
    </source>
</evidence>
<dbReference type="EMBL" id="AWSU01000046">
    <property type="protein sequence ID" value="ERI79906.1"/>
    <property type="molecule type" value="Genomic_DNA"/>
</dbReference>
<organism evidence="1 2">
    <name type="scientific">[Clostridium] symbiosum ATCC 14940</name>
    <dbReference type="NCBI Taxonomy" id="411472"/>
    <lineage>
        <taxon>Bacteria</taxon>
        <taxon>Bacillati</taxon>
        <taxon>Bacillota</taxon>
        <taxon>Clostridia</taxon>
        <taxon>Lachnospirales</taxon>
        <taxon>Lachnospiraceae</taxon>
        <taxon>Otoolea</taxon>
    </lineage>
</organism>
<comment type="caution">
    <text evidence="1">The sequence shown here is derived from an EMBL/GenBank/DDBJ whole genome shotgun (WGS) entry which is preliminary data.</text>
</comment>
<accession>A0ABC9U2F9</accession>
<reference evidence="1 2" key="1">
    <citation type="submission" date="2013-07" db="EMBL/GenBank/DDBJ databases">
        <authorList>
            <person name="Weinstock G."/>
            <person name="Sodergren E."/>
            <person name="Wylie T."/>
            <person name="Fulton L."/>
            <person name="Fulton R."/>
            <person name="Fronick C."/>
            <person name="O'Laughlin M."/>
            <person name="Godfrey J."/>
            <person name="Miner T."/>
            <person name="Herter B."/>
            <person name="Appelbaum E."/>
            <person name="Cordes M."/>
            <person name="Lek S."/>
            <person name="Wollam A."/>
            <person name="Pepin K.H."/>
            <person name="Palsikar V.B."/>
            <person name="Mitreva M."/>
            <person name="Wilson R.K."/>
        </authorList>
    </citation>
    <scope>NUCLEOTIDE SEQUENCE [LARGE SCALE GENOMIC DNA]</scope>
    <source>
        <strain evidence="1 2">ATCC 14940</strain>
    </source>
</reference>
<dbReference type="Proteomes" id="UP000016491">
    <property type="component" value="Unassembled WGS sequence"/>
</dbReference>
<evidence type="ECO:0000313" key="1">
    <source>
        <dbReference type="EMBL" id="ERI79906.1"/>
    </source>
</evidence>
<proteinExistence type="predicted"/>
<dbReference type="AlphaFoldDB" id="A0ABC9U2F9"/>